<evidence type="ECO:0000313" key="1">
    <source>
        <dbReference type="EMBL" id="CAB4714690.1"/>
    </source>
</evidence>
<dbReference type="AlphaFoldDB" id="A0A6J6YKL2"/>
<evidence type="ECO:0000313" key="2">
    <source>
        <dbReference type="EMBL" id="CAB4808793.1"/>
    </source>
</evidence>
<dbReference type="EMBL" id="CAFBQW010000062">
    <property type="protein sequence ID" value="CAB5065295.1"/>
    <property type="molecule type" value="Genomic_DNA"/>
</dbReference>
<organism evidence="2">
    <name type="scientific">freshwater metagenome</name>
    <dbReference type="NCBI Taxonomy" id="449393"/>
    <lineage>
        <taxon>unclassified sequences</taxon>
        <taxon>metagenomes</taxon>
        <taxon>ecological metagenomes</taxon>
    </lineage>
</organism>
<proteinExistence type="predicted"/>
<sequence>MTVILIVSLVGVVAIGIFAFVRSAKDSTTKKTGSK</sequence>
<gene>
    <name evidence="1" type="ORF">UFOPK2582_01610</name>
    <name evidence="2" type="ORF">UFOPK3046_01010</name>
    <name evidence="3" type="ORF">UFOPK3914_01161</name>
    <name evidence="4" type="ORF">UFOPK4173_01195</name>
    <name evidence="5" type="ORF">UFOPK4354_00712</name>
</gene>
<dbReference type="EMBL" id="CAFBPW010000139">
    <property type="protein sequence ID" value="CAB5036094.1"/>
    <property type="molecule type" value="Genomic_DNA"/>
</dbReference>
<name>A0A6J6YKL2_9ZZZZ</name>
<protein>
    <submittedName>
        <fullName evidence="2">Unannotated protein</fullName>
    </submittedName>
</protein>
<evidence type="ECO:0000313" key="3">
    <source>
        <dbReference type="EMBL" id="CAB4983670.1"/>
    </source>
</evidence>
<evidence type="ECO:0000313" key="4">
    <source>
        <dbReference type="EMBL" id="CAB5036094.1"/>
    </source>
</evidence>
<accession>A0A6J6YKL2</accession>
<evidence type="ECO:0000313" key="5">
    <source>
        <dbReference type="EMBL" id="CAB5065295.1"/>
    </source>
</evidence>
<dbReference type="EMBL" id="CAFBOG010000103">
    <property type="protein sequence ID" value="CAB4983670.1"/>
    <property type="molecule type" value="Genomic_DNA"/>
</dbReference>
<dbReference type="EMBL" id="CAEZXS010000256">
    <property type="protein sequence ID" value="CAB4714690.1"/>
    <property type="molecule type" value="Genomic_DNA"/>
</dbReference>
<dbReference type="EMBL" id="CAFAAQ010000081">
    <property type="protein sequence ID" value="CAB4808793.1"/>
    <property type="molecule type" value="Genomic_DNA"/>
</dbReference>
<reference evidence="2" key="1">
    <citation type="submission" date="2020-05" db="EMBL/GenBank/DDBJ databases">
        <authorList>
            <person name="Chiriac C."/>
            <person name="Salcher M."/>
            <person name="Ghai R."/>
            <person name="Kavagutti S V."/>
        </authorList>
    </citation>
    <scope>NUCLEOTIDE SEQUENCE</scope>
</reference>